<feature type="non-terminal residue" evidence="2">
    <location>
        <position position="23"/>
    </location>
</feature>
<reference evidence="2" key="1">
    <citation type="submission" date="2020-02" db="EMBL/GenBank/DDBJ databases">
        <authorList>
            <person name="Meier V. D."/>
        </authorList>
    </citation>
    <scope>NUCLEOTIDE SEQUENCE</scope>
    <source>
        <strain evidence="2">AVDCRST_MAG15</strain>
    </source>
</reference>
<proteinExistence type="predicted"/>
<protein>
    <submittedName>
        <fullName evidence="2">Uncharacterized protein</fullName>
    </submittedName>
</protein>
<accession>A0A6J4P3H6</accession>
<gene>
    <name evidence="2" type="ORF">AVDCRST_MAG15-1263</name>
</gene>
<feature type="region of interest" description="Disordered" evidence="1">
    <location>
        <begin position="1"/>
        <end position="23"/>
    </location>
</feature>
<feature type="non-terminal residue" evidence="2">
    <location>
        <position position="1"/>
    </location>
</feature>
<evidence type="ECO:0000256" key="1">
    <source>
        <dbReference type="SAM" id="MobiDB-lite"/>
    </source>
</evidence>
<organism evidence="2">
    <name type="scientific">uncultured Rubellimicrobium sp</name>
    <dbReference type="NCBI Taxonomy" id="543078"/>
    <lineage>
        <taxon>Bacteria</taxon>
        <taxon>Pseudomonadati</taxon>
        <taxon>Pseudomonadota</taxon>
        <taxon>Alphaproteobacteria</taxon>
        <taxon>Rhodobacterales</taxon>
        <taxon>Roseobacteraceae</taxon>
        <taxon>Rubellimicrobium</taxon>
        <taxon>environmental samples</taxon>
    </lineage>
</organism>
<sequence>LCRTRAALLHGQHPQSSRGRRGL</sequence>
<dbReference type="EMBL" id="CADCUU010000174">
    <property type="protein sequence ID" value="CAA9405145.1"/>
    <property type="molecule type" value="Genomic_DNA"/>
</dbReference>
<evidence type="ECO:0000313" key="2">
    <source>
        <dbReference type="EMBL" id="CAA9405145.1"/>
    </source>
</evidence>
<dbReference type="AlphaFoldDB" id="A0A6J4P3H6"/>
<name>A0A6J4P3H6_9RHOB</name>